<dbReference type="SUPFAM" id="SSF51735">
    <property type="entry name" value="NAD(P)-binding Rossmann-fold domains"/>
    <property type="match status" value="1"/>
</dbReference>
<organism evidence="2 3">
    <name type="scientific">Hondaea fermentalgiana</name>
    <dbReference type="NCBI Taxonomy" id="2315210"/>
    <lineage>
        <taxon>Eukaryota</taxon>
        <taxon>Sar</taxon>
        <taxon>Stramenopiles</taxon>
        <taxon>Bigyra</taxon>
        <taxon>Labyrinthulomycetes</taxon>
        <taxon>Thraustochytrida</taxon>
        <taxon>Thraustochytriidae</taxon>
        <taxon>Hondaea</taxon>
    </lineage>
</organism>
<dbReference type="InterPro" id="IPR036291">
    <property type="entry name" value="NAD(P)-bd_dom_sf"/>
</dbReference>
<accession>A0A2R5GCM6</accession>
<protein>
    <submittedName>
        <fullName evidence="2">Uncharacterized protein</fullName>
    </submittedName>
</protein>
<dbReference type="InterPro" id="IPR002347">
    <property type="entry name" value="SDR_fam"/>
</dbReference>
<sequence length="155" mass="16787">MPDIVAQKNLTRGRSETMEEWLGELREGAQHVAEAWARAWGSEGGSSEWQLAVAVGLALVAAVSWALASPWPSAVRRLGARFHDEPRRVLVTGAASGVGRLLCSALLAKGHKVLATDRDFRSLKNAAAQDSWSSESSCKLKPLDVTQISDVRRRA</sequence>
<keyword evidence="1" id="KW-1133">Transmembrane helix</keyword>
<feature type="transmembrane region" description="Helical" evidence="1">
    <location>
        <begin position="49"/>
        <end position="68"/>
    </location>
</feature>
<evidence type="ECO:0000256" key="1">
    <source>
        <dbReference type="SAM" id="Phobius"/>
    </source>
</evidence>
<proteinExistence type="predicted"/>
<keyword evidence="1" id="KW-0472">Membrane</keyword>
<dbReference type="AlphaFoldDB" id="A0A2R5GCM6"/>
<gene>
    <name evidence="2" type="ORF">FCC1311_049432</name>
</gene>
<evidence type="ECO:0000313" key="2">
    <source>
        <dbReference type="EMBL" id="GBG28722.1"/>
    </source>
</evidence>
<keyword evidence="3" id="KW-1185">Reference proteome</keyword>
<comment type="caution">
    <text evidence="2">The sequence shown here is derived from an EMBL/GenBank/DDBJ whole genome shotgun (WGS) entry which is preliminary data.</text>
</comment>
<keyword evidence="1" id="KW-0812">Transmembrane</keyword>
<dbReference type="InParanoid" id="A0A2R5GCM6"/>
<dbReference type="Pfam" id="PF00106">
    <property type="entry name" value="adh_short"/>
    <property type="match status" value="1"/>
</dbReference>
<dbReference type="OrthoDB" id="4131217at2759"/>
<dbReference type="Proteomes" id="UP000241890">
    <property type="component" value="Unassembled WGS sequence"/>
</dbReference>
<reference evidence="2 3" key="1">
    <citation type="submission" date="2017-12" db="EMBL/GenBank/DDBJ databases">
        <title>Sequencing, de novo assembly and annotation of complete genome of a new Thraustochytrid species, strain FCC1311.</title>
        <authorList>
            <person name="Sedici K."/>
            <person name="Godart F."/>
            <person name="Aiese Cigliano R."/>
            <person name="Sanseverino W."/>
            <person name="Barakat M."/>
            <person name="Ortet P."/>
            <person name="Marechal E."/>
            <person name="Cagnac O."/>
            <person name="Amato A."/>
        </authorList>
    </citation>
    <scope>NUCLEOTIDE SEQUENCE [LARGE SCALE GENOMIC DNA]</scope>
</reference>
<name>A0A2R5GCM6_9STRA</name>
<dbReference type="EMBL" id="BEYU01000047">
    <property type="protein sequence ID" value="GBG28722.1"/>
    <property type="molecule type" value="Genomic_DNA"/>
</dbReference>
<evidence type="ECO:0000313" key="3">
    <source>
        <dbReference type="Proteomes" id="UP000241890"/>
    </source>
</evidence>
<dbReference type="Gene3D" id="3.40.50.720">
    <property type="entry name" value="NAD(P)-binding Rossmann-like Domain"/>
    <property type="match status" value="1"/>
</dbReference>